<dbReference type="Gene3D" id="6.10.140.1460">
    <property type="match status" value="1"/>
</dbReference>
<feature type="signal peptide" evidence="9">
    <location>
        <begin position="1"/>
        <end position="20"/>
    </location>
</feature>
<feature type="domain" description="Prolyl 4-hydroxylase alpha subunit" evidence="10">
    <location>
        <begin position="340"/>
        <end position="486"/>
    </location>
</feature>
<keyword evidence="7" id="KW-0802">TPR repeat</keyword>
<dbReference type="InterPro" id="IPR011990">
    <property type="entry name" value="TPR-like_helical_dom_sf"/>
</dbReference>
<protein>
    <submittedName>
        <fullName evidence="11">Prolyl 4-hydroxylase, alpha polypeptide I b</fullName>
    </submittedName>
</protein>
<dbReference type="InterPro" id="IPR019734">
    <property type="entry name" value="TPR_rpt"/>
</dbReference>
<evidence type="ECO:0000256" key="4">
    <source>
        <dbReference type="ARBA" id="ARBA00022964"/>
    </source>
</evidence>
<dbReference type="GO" id="GO:0005506">
    <property type="term" value="F:iron ion binding"/>
    <property type="evidence" value="ECO:0007669"/>
    <property type="project" value="InterPro"/>
</dbReference>
<evidence type="ECO:0000256" key="7">
    <source>
        <dbReference type="PROSITE-ProRule" id="PRU00339"/>
    </source>
</evidence>
<dbReference type="Ensembl" id="ENSEBUT00000025774.1">
    <property type="protein sequence ID" value="ENSEBUP00000025198.1"/>
    <property type="gene ID" value="ENSEBUG00000015535.1"/>
</dbReference>
<dbReference type="InterPro" id="IPR045054">
    <property type="entry name" value="P4HA-like"/>
</dbReference>
<reference evidence="11" key="1">
    <citation type="submission" date="2025-05" db="UniProtKB">
        <authorList>
            <consortium name="Ensembl"/>
        </authorList>
    </citation>
    <scope>IDENTIFICATION</scope>
</reference>
<feature type="repeat" description="TPR" evidence="7">
    <location>
        <begin position="207"/>
        <end position="240"/>
    </location>
</feature>
<proteinExistence type="predicted"/>
<dbReference type="FunFam" id="2.60.120.620:FF:000046">
    <property type="entry name" value="Predicted protein"/>
    <property type="match status" value="1"/>
</dbReference>
<keyword evidence="6" id="KW-0408">Iron</keyword>
<evidence type="ECO:0000256" key="6">
    <source>
        <dbReference type="ARBA" id="ARBA00023004"/>
    </source>
</evidence>
<keyword evidence="2" id="KW-0479">Metal-binding</keyword>
<keyword evidence="12" id="KW-1185">Reference proteome</keyword>
<evidence type="ECO:0000259" key="10">
    <source>
        <dbReference type="SMART" id="SM00702"/>
    </source>
</evidence>
<keyword evidence="9" id="KW-0732">Signal</keyword>
<organism evidence="11 12">
    <name type="scientific">Eptatretus burgeri</name>
    <name type="common">Inshore hagfish</name>
    <dbReference type="NCBI Taxonomy" id="7764"/>
    <lineage>
        <taxon>Eukaryota</taxon>
        <taxon>Metazoa</taxon>
        <taxon>Chordata</taxon>
        <taxon>Craniata</taxon>
        <taxon>Vertebrata</taxon>
        <taxon>Cyclostomata</taxon>
        <taxon>Myxini</taxon>
        <taxon>Myxiniformes</taxon>
        <taxon>Myxinidae</taxon>
        <taxon>Eptatretinae</taxon>
        <taxon>Eptatretus</taxon>
    </lineage>
</organism>
<dbReference type="SMART" id="SM00702">
    <property type="entry name" value="P4Hc"/>
    <property type="match status" value="1"/>
</dbReference>
<evidence type="ECO:0000256" key="8">
    <source>
        <dbReference type="SAM" id="MobiDB-lite"/>
    </source>
</evidence>
<name>A0A8C4R5B4_EPTBU</name>
<dbReference type="PROSITE" id="PS50005">
    <property type="entry name" value="TPR"/>
    <property type="match status" value="1"/>
</dbReference>
<dbReference type="Ensembl" id="ENSEBUT00000025753.1">
    <property type="protein sequence ID" value="ENSEBUP00000025177.1"/>
    <property type="gene ID" value="ENSEBUG00000015535.1"/>
</dbReference>
<dbReference type="SUPFAM" id="SSF48452">
    <property type="entry name" value="TPR-like"/>
    <property type="match status" value="1"/>
</dbReference>
<dbReference type="PANTHER" id="PTHR10869:SF221">
    <property type="entry name" value="PROCOLLAGEN-PROLINE 4-DIOXYGENASE"/>
    <property type="match status" value="1"/>
</dbReference>
<keyword evidence="3" id="KW-0847">Vitamin C</keyword>
<dbReference type="GeneTree" id="ENSGT00940000156635"/>
<dbReference type="Pfam" id="PF08336">
    <property type="entry name" value="P4Ha_N"/>
    <property type="match status" value="1"/>
</dbReference>
<dbReference type="Proteomes" id="UP000694388">
    <property type="component" value="Unplaced"/>
</dbReference>
<evidence type="ECO:0000256" key="3">
    <source>
        <dbReference type="ARBA" id="ARBA00022896"/>
    </source>
</evidence>
<evidence type="ECO:0000256" key="1">
    <source>
        <dbReference type="ARBA" id="ARBA00001961"/>
    </source>
</evidence>
<dbReference type="InterPro" id="IPR013547">
    <property type="entry name" value="P4H_N"/>
</dbReference>
<keyword evidence="4" id="KW-0223">Dioxygenase</keyword>
<dbReference type="GO" id="GO:0004656">
    <property type="term" value="F:procollagen-proline 4-dioxygenase activity"/>
    <property type="evidence" value="ECO:0007669"/>
    <property type="project" value="InterPro"/>
</dbReference>
<evidence type="ECO:0000256" key="9">
    <source>
        <dbReference type="SAM" id="SignalP"/>
    </source>
</evidence>
<dbReference type="PANTHER" id="PTHR10869">
    <property type="entry name" value="PROLYL 4-HYDROXYLASE ALPHA SUBUNIT"/>
    <property type="match status" value="1"/>
</dbReference>
<dbReference type="Gene3D" id="1.25.40.10">
    <property type="entry name" value="Tetratricopeptide repeat domain"/>
    <property type="match status" value="1"/>
</dbReference>
<dbReference type="FunFam" id="1.25.40.10:FF:000006">
    <property type="entry name" value="Prolyl 4-hydroxylase subunit alpha 2"/>
    <property type="match status" value="1"/>
</dbReference>
<dbReference type="GO" id="GO:0031418">
    <property type="term" value="F:L-ascorbic acid binding"/>
    <property type="evidence" value="ECO:0007669"/>
    <property type="project" value="UniProtKB-KW"/>
</dbReference>
<feature type="chain" id="PRO_5044680570" evidence="9">
    <location>
        <begin position="21"/>
        <end position="486"/>
    </location>
</feature>
<keyword evidence="5" id="KW-0560">Oxidoreductase</keyword>
<comment type="cofactor">
    <cofactor evidence="1">
        <name>L-ascorbate</name>
        <dbReference type="ChEBI" id="CHEBI:38290"/>
    </cofactor>
</comment>
<dbReference type="Gene3D" id="2.60.120.620">
    <property type="entry name" value="q2cbj1_9rhob like domain"/>
    <property type="match status" value="1"/>
</dbReference>
<dbReference type="Pfam" id="PF23558">
    <property type="entry name" value="TPR_P4H"/>
    <property type="match status" value="1"/>
</dbReference>
<evidence type="ECO:0000256" key="2">
    <source>
        <dbReference type="ARBA" id="ARBA00022723"/>
    </source>
</evidence>
<dbReference type="InterPro" id="IPR006620">
    <property type="entry name" value="Pro_4_hyd_alph"/>
</dbReference>
<dbReference type="GO" id="GO:0005783">
    <property type="term" value="C:endoplasmic reticulum"/>
    <property type="evidence" value="ECO:0007669"/>
    <property type="project" value="InterPro"/>
</dbReference>
<dbReference type="InterPro" id="IPR059068">
    <property type="entry name" value="TPR_P4H"/>
</dbReference>
<accession>A0A8C4R5B4</accession>
<dbReference type="OMA" id="WINERGQ"/>
<evidence type="ECO:0000313" key="12">
    <source>
        <dbReference type="Proteomes" id="UP000694388"/>
    </source>
</evidence>
<evidence type="ECO:0000313" key="11">
    <source>
        <dbReference type="Ensembl" id="ENSEBUP00000025177.1"/>
    </source>
</evidence>
<feature type="compositionally biased region" description="Basic residues" evidence="8">
    <location>
        <begin position="279"/>
        <end position="288"/>
    </location>
</feature>
<evidence type="ECO:0000256" key="5">
    <source>
        <dbReference type="ARBA" id="ARBA00023002"/>
    </source>
</evidence>
<dbReference type="AlphaFoldDB" id="A0A8C4R5B4"/>
<feature type="region of interest" description="Disordered" evidence="8">
    <location>
        <begin position="265"/>
        <end position="288"/>
    </location>
</feature>
<sequence>MLSRILFCILLVTWPGLVPSEVFTSIGQMAELRLAERDLVTSLQQLIAQEKERLAKIQRWVDSLQESKSSTANLNAEAFVGHPAQAFLLIHRLGHAWPNMASLLAHNYTHEFLSSLSANREIFPNDEDRQGAAKALLRLQDTYRLAPPSLAAGEIPGGLWMSRLLRDDSFTLARVAYIEGDWYHAEAWAAQALRQLHAGEPGTVTEVDILDHLAYAVYRRGDTHRAHSLTKRLLKLDPTNVRAQTNLLHFMAALGYATKGHAEGRTWPTTGIRSESSRSRRAGKRKHYKTSYEQLCRGEGVNMTERHRAKLTCRYAGGSPSSHPLLVIAPFREEMEWDSPRIVRYHDVISEAEANRVMRLAKPKLNRATVHDPLTGELTVAQYRVSKSAWLWEEDDWIVKKLNRRIEVITGLNVDTAEELQVANYGLAGQYEPHFDFGSDNEPDAFEELGTGNRIATFLFYMSSVTAGGYTVFTDLHAVVKPLKVL</sequence>